<dbReference type="AlphaFoldDB" id="A0A4R3KJV9"/>
<evidence type="ECO:0000313" key="1">
    <source>
        <dbReference type="EMBL" id="TCS84071.1"/>
    </source>
</evidence>
<protein>
    <submittedName>
        <fullName evidence="1">Uncharacterized protein DUF3936</fullName>
    </submittedName>
</protein>
<gene>
    <name evidence="1" type="ORF">EDD72_102112</name>
</gene>
<dbReference type="RefSeq" id="WP_132766935.1">
    <property type="nucleotide sequence ID" value="NZ_SMAB01000002.1"/>
</dbReference>
<dbReference type="Pfam" id="PF13072">
    <property type="entry name" value="MciZ"/>
    <property type="match status" value="1"/>
</dbReference>
<dbReference type="EMBL" id="SMAB01000002">
    <property type="protein sequence ID" value="TCS84071.1"/>
    <property type="molecule type" value="Genomic_DNA"/>
</dbReference>
<organism evidence="1 2">
    <name type="scientific">Tepidibacillus fermentans</name>
    <dbReference type="NCBI Taxonomy" id="1281767"/>
    <lineage>
        <taxon>Bacteria</taxon>
        <taxon>Bacillati</taxon>
        <taxon>Bacillota</taxon>
        <taxon>Bacilli</taxon>
        <taxon>Bacillales</taxon>
        <taxon>Bacillaceae</taxon>
        <taxon>Tepidibacillus</taxon>
    </lineage>
</organism>
<reference evidence="1 2" key="1">
    <citation type="submission" date="2019-03" db="EMBL/GenBank/DDBJ databases">
        <title>Genomic Encyclopedia of Type Strains, Phase IV (KMG-IV): sequencing the most valuable type-strain genomes for metagenomic binning, comparative biology and taxonomic classification.</title>
        <authorList>
            <person name="Goeker M."/>
        </authorList>
    </citation>
    <scope>NUCLEOTIDE SEQUENCE [LARGE SCALE GENOMIC DNA]</scope>
    <source>
        <strain evidence="1 2">DSM 23802</strain>
    </source>
</reference>
<dbReference type="OrthoDB" id="2990038at2"/>
<name>A0A4R3KJV9_9BACI</name>
<accession>A0A4R3KJV9</accession>
<evidence type="ECO:0000313" key="2">
    <source>
        <dbReference type="Proteomes" id="UP000295788"/>
    </source>
</evidence>
<sequence>MKVYRNQNQLRIIGKAWEIKAKLRELSQSTLTVKEYLSKFRYE</sequence>
<comment type="caution">
    <text evidence="1">The sequence shown here is derived from an EMBL/GenBank/DDBJ whole genome shotgun (WGS) entry which is preliminary data.</text>
</comment>
<dbReference type="InterPro" id="IPR025177">
    <property type="entry name" value="MciZ"/>
</dbReference>
<dbReference type="Proteomes" id="UP000295788">
    <property type="component" value="Unassembled WGS sequence"/>
</dbReference>
<keyword evidence="2" id="KW-1185">Reference proteome</keyword>
<proteinExistence type="predicted"/>